<dbReference type="Proteomes" id="UP000036681">
    <property type="component" value="Unplaced"/>
</dbReference>
<evidence type="ECO:0000313" key="3">
    <source>
        <dbReference type="WBParaSite" id="ALUE_0000579601-mRNA-1"/>
    </source>
</evidence>
<evidence type="ECO:0000313" key="2">
    <source>
        <dbReference type="Proteomes" id="UP000036681"/>
    </source>
</evidence>
<accession>A0A0M3HT68</accession>
<evidence type="ECO:0000259" key="1">
    <source>
        <dbReference type="Pfam" id="PF23674"/>
    </source>
</evidence>
<dbReference type="WBParaSite" id="ALUE_0000579601-mRNA-1">
    <property type="protein sequence ID" value="ALUE_0000579601-mRNA-1"/>
    <property type="gene ID" value="ALUE_0000579601"/>
</dbReference>
<reference evidence="3" key="1">
    <citation type="submission" date="2017-02" db="UniProtKB">
        <authorList>
            <consortium name="WormBaseParasite"/>
        </authorList>
    </citation>
    <scope>IDENTIFICATION</scope>
</reference>
<feature type="domain" description="RYYR-CCHC" evidence="1">
    <location>
        <begin position="45"/>
        <end position="118"/>
    </location>
</feature>
<dbReference type="AlphaFoldDB" id="A0A0M3HT68"/>
<dbReference type="Pfam" id="PF23674">
    <property type="entry name" value="RYYR-CCHC"/>
    <property type="match status" value="1"/>
</dbReference>
<sequence>METSCEQNNCKSDVGQQRLVAQSLALLERKHRVCVLSASRDLSDTFSIRGNRRSLMVRVGENAVRVYRLTKAYGTKRYYRCSTCETINKTAPEKKRPKLITTCGSITSSHDPEHHTACQPLTLQQLRAREVDLICRREVRKGICEPREAWVQGHKIALSDDKQFGTATRFPAWETARKSYAANRRRHLATISNPFDLLPCYCNTLRGNLTNTVERWLLVQNSGHGILAFSSDAELRAAAASDILIVFTGSSQSTAGYV</sequence>
<dbReference type="InterPro" id="IPR057001">
    <property type="entry name" value="RYYR-CCHC"/>
</dbReference>
<proteinExistence type="predicted"/>
<organism evidence="2 3">
    <name type="scientific">Ascaris lumbricoides</name>
    <name type="common">Giant roundworm</name>
    <dbReference type="NCBI Taxonomy" id="6252"/>
    <lineage>
        <taxon>Eukaryota</taxon>
        <taxon>Metazoa</taxon>
        <taxon>Ecdysozoa</taxon>
        <taxon>Nematoda</taxon>
        <taxon>Chromadorea</taxon>
        <taxon>Rhabditida</taxon>
        <taxon>Spirurina</taxon>
        <taxon>Ascaridomorpha</taxon>
        <taxon>Ascaridoidea</taxon>
        <taxon>Ascarididae</taxon>
        <taxon>Ascaris</taxon>
    </lineage>
</organism>
<protein>
    <submittedName>
        <fullName evidence="3">FLYWCH-type domain-containing protein</fullName>
    </submittedName>
</protein>
<name>A0A0M3HT68_ASCLU</name>
<keyword evidence="2" id="KW-1185">Reference proteome</keyword>